<protein>
    <recommendedName>
        <fullName evidence="2">DUF5648 domain-containing protein</fullName>
    </recommendedName>
</protein>
<feature type="chain" id="PRO_5019218990" description="DUF5648 domain-containing protein" evidence="1">
    <location>
        <begin position="23"/>
        <end position="182"/>
    </location>
</feature>
<dbReference type="Pfam" id="PF18885">
    <property type="entry name" value="DUF5648"/>
    <property type="match status" value="1"/>
</dbReference>
<dbReference type="InParanoid" id="A0A409VH31"/>
<evidence type="ECO:0000259" key="2">
    <source>
        <dbReference type="Pfam" id="PF18885"/>
    </source>
</evidence>
<evidence type="ECO:0000313" key="4">
    <source>
        <dbReference type="Proteomes" id="UP000284706"/>
    </source>
</evidence>
<dbReference type="OrthoDB" id="9971254at2759"/>
<gene>
    <name evidence="3" type="ORF">CVT26_000492</name>
</gene>
<feature type="domain" description="DUF5648" evidence="2">
    <location>
        <begin position="47"/>
        <end position="177"/>
    </location>
</feature>
<dbReference type="InterPro" id="IPR043708">
    <property type="entry name" value="DUF5648"/>
</dbReference>
<proteinExistence type="predicted"/>
<feature type="signal peptide" evidence="1">
    <location>
        <begin position="1"/>
        <end position="22"/>
    </location>
</feature>
<evidence type="ECO:0000256" key="1">
    <source>
        <dbReference type="SAM" id="SignalP"/>
    </source>
</evidence>
<accession>A0A409VH31</accession>
<keyword evidence="1" id="KW-0732">Signal</keyword>
<organism evidence="3 4">
    <name type="scientific">Gymnopilus dilepis</name>
    <dbReference type="NCBI Taxonomy" id="231916"/>
    <lineage>
        <taxon>Eukaryota</taxon>
        <taxon>Fungi</taxon>
        <taxon>Dikarya</taxon>
        <taxon>Basidiomycota</taxon>
        <taxon>Agaricomycotina</taxon>
        <taxon>Agaricomycetes</taxon>
        <taxon>Agaricomycetidae</taxon>
        <taxon>Agaricales</taxon>
        <taxon>Agaricineae</taxon>
        <taxon>Hymenogastraceae</taxon>
        <taxon>Gymnopilus</taxon>
    </lineage>
</organism>
<comment type="caution">
    <text evidence="3">The sequence shown here is derived from an EMBL/GenBank/DDBJ whole genome shotgun (WGS) entry which is preliminary data.</text>
</comment>
<dbReference type="EMBL" id="NHYE01005651">
    <property type="protein sequence ID" value="PPQ65535.1"/>
    <property type="molecule type" value="Genomic_DNA"/>
</dbReference>
<keyword evidence="4" id="KW-1185">Reference proteome</keyword>
<dbReference type="Proteomes" id="UP000284706">
    <property type="component" value="Unassembled WGS sequence"/>
</dbReference>
<evidence type="ECO:0000313" key="3">
    <source>
        <dbReference type="EMBL" id="PPQ65535.1"/>
    </source>
</evidence>
<sequence>MRKWIQLFAFTIVLEHLNTVLCLTIPFRRGPDTCADPSLAEVYFAGFSPSNTAHILQRMYSFVHTNTHGGDWQIQRDIFQAWGSPQEFTVPLYALLNPQTTDFIYIVSTNGNPPIADGFQALGPVANVYSTQVCGSVPLFVLAEPDAGDHWYTTLASERDDFVSLGWIDSGIAAYVLPPSSW</sequence>
<name>A0A409VH31_9AGAR</name>
<reference evidence="3 4" key="1">
    <citation type="journal article" date="2018" name="Evol. Lett.">
        <title>Horizontal gene cluster transfer increased hallucinogenic mushroom diversity.</title>
        <authorList>
            <person name="Reynolds H.T."/>
            <person name="Vijayakumar V."/>
            <person name="Gluck-Thaler E."/>
            <person name="Korotkin H.B."/>
            <person name="Matheny P.B."/>
            <person name="Slot J.C."/>
        </authorList>
    </citation>
    <scope>NUCLEOTIDE SEQUENCE [LARGE SCALE GENOMIC DNA]</scope>
    <source>
        <strain evidence="3 4">SRW20</strain>
    </source>
</reference>
<dbReference type="AlphaFoldDB" id="A0A409VH31"/>